<organism evidence="3 4">
    <name type="scientific">Psilocybe cyanescens</name>
    <dbReference type="NCBI Taxonomy" id="93625"/>
    <lineage>
        <taxon>Eukaryota</taxon>
        <taxon>Fungi</taxon>
        <taxon>Dikarya</taxon>
        <taxon>Basidiomycota</taxon>
        <taxon>Agaricomycotina</taxon>
        <taxon>Agaricomycetes</taxon>
        <taxon>Agaricomycetidae</taxon>
        <taxon>Agaricales</taxon>
        <taxon>Agaricineae</taxon>
        <taxon>Strophariaceae</taxon>
        <taxon>Psilocybe</taxon>
    </lineage>
</organism>
<dbReference type="Pfam" id="PF16015">
    <property type="entry name" value="Promethin"/>
    <property type="match status" value="1"/>
</dbReference>
<keyword evidence="4" id="KW-1185">Reference proteome</keyword>
<dbReference type="EMBL" id="NHYD01003976">
    <property type="protein sequence ID" value="PPQ67061.1"/>
    <property type="molecule type" value="Genomic_DNA"/>
</dbReference>
<dbReference type="InParanoid" id="A0A409VLB7"/>
<gene>
    <name evidence="3" type="ORF">CVT25_005662</name>
</gene>
<comment type="caution">
    <text evidence="3">The sequence shown here is derived from an EMBL/GenBank/DDBJ whole genome shotgun (WGS) entry which is preliminary data.</text>
</comment>
<protein>
    <submittedName>
        <fullName evidence="3">Uncharacterized protein</fullName>
    </submittedName>
</protein>
<feature type="transmembrane region" description="Helical" evidence="2">
    <location>
        <begin position="94"/>
        <end position="113"/>
    </location>
</feature>
<reference evidence="3 4" key="1">
    <citation type="journal article" date="2018" name="Evol. Lett.">
        <title>Horizontal gene cluster transfer increased hallucinogenic mushroom diversity.</title>
        <authorList>
            <person name="Reynolds H.T."/>
            <person name="Vijayakumar V."/>
            <person name="Gluck-Thaler E."/>
            <person name="Korotkin H.B."/>
            <person name="Matheny P.B."/>
            <person name="Slot J.C."/>
        </authorList>
    </citation>
    <scope>NUCLEOTIDE SEQUENCE [LARGE SCALE GENOMIC DNA]</scope>
    <source>
        <strain evidence="3 4">2631</strain>
    </source>
</reference>
<proteinExistence type="predicted"/>
<dbReference type="AlphaFoldDB" id="A0A409VLB7"/>
<keyword evidence="2" id="KW-0472">Membrane</keyword>
<dbReference type="STRING" id="93625.A0A409VLB7"/>
<evidence type="ECO:0000256" key="1">
    <source>
        <dbReference type="SAM" id="MobiDB-lite"/>
    </source>
</evidence>
<dbReference type="OrthoDB" id="3159957at2759"/>
<evidence type="ECO:0000313" key="3">
    <source>
        <dbReference type="EMBL" id="PPQ67061.1"/>
    </source>
</evidence>
<feature type="transmembrane region" description="Helical" evidence="2">
    <location>
        <begin position="119"/>
        <end position="139"/>
    </location>
</feature>
<feature type="transmembrane region" description="Helical" evidence="2">
    <location>
        <begin position="61"/>
        <end position="87"/>
    </location>
</feature>
<evidence type="ECO:0000313" key="4">
    <source>
        <dbReference type="Proteomes" id="UP000283269"/>
    </source>
</evidence>
<dbReference type="Proteomes" id="UP000283269">
    <property type="component" value="Unassembled WGS sequence"/>
</dbReference>
<evidence type="ECO:0000256" key="2">
    <source>
        <dbReference type="SAM" id="Phobius"/>
    </source>
</evidence>
<feature type="region of interest" description="Disordered" evidence="1">
    <location>
        <begin position="186"/>
        <end position="217"/>
    </location>
</feature>
<sequence>MGAADYNSSDPREFDDKEAKDISSQFDNTILLVRDYSSRLEKDYVRPALGISRTFFAERPIVATFCAIFLILSFFPIISFLGVSVFVITSLTTIALGGALLTASAIILALSLILASILIAIFFTAVLLTIFTISSYFFFRLSTLVRQDGRSGISNWARETKQHFTWGPHSIRLSVPIETPVEPITNSQLVDQPEPKDHSPVLNTNSSDSDNYEKVQG</sequence>
<name>A0A409VLB7_PSICY</name>
<keyword evidence="2" id="KW-0812">Transmembrane</keyword>
<accession>A0A409VLB7</accession>
<keyword evidence="2" id="KW-1133">Transmembrane helix</keyword>